<comment type="caution">
    <text evidence="1">The sequence shown here is derived from an EMBL/GenBank/DDBJ whole genome shotgun (WGS) entry which is preliminary data.</text>
</comment>
<evidence type="ECO:0000313" key="2">
    <source>
        <dbReference type="Proteomes" id="UP001239111"/>
    </source>
</evidence>
<dbReference type="EMBL" id="CM056741">
    <property type="protein sequence ID" value="KAJ8687093.1"/>
    <property type="molecule type" value="Genomic_DNA"/>
</dbReference>
<proteinExistence type="predicted"/>
<name>A0ACC2PVE4_9HYME</name>
<protein>
    <submittedName>
        <fullName evidence="1">Uncharacterized protein</fullName>
    </submittedName>
</protein>
<gene>
    <name evidence="1" type="ORF">QAD02_022887</name>
</gene>
<evidence type="ECO:0000313" key="1">
    <source>
        <dbReference type="EMBL" id="KAJ8687093.1"/>
    </source>
</evidence>
<organism evidence="1 2">
    <name type="scientific">Eretmocerus hayati</name>
    <dbReference type="NCBI Taxonomy" id="131215"/>
    <lineage>
        <taxon>Eukaryota</taxon>
        <taxon>Metazoa</taxon>
        <taxon>Ecdysozoa</taxon>
        <taxon>Arthropoda</taxon>
        <taxon>Hexapoda</taxon>
        <taxon>Insecta</taxon>
        <taxon>Pterygota</taxon>
        <taxon>Neoptera</taxon>
        <taxon>Endopterygota</taxon>
        <taxon>Hymenoptera</taxon>
        <taxon>Apocrita</taxon>
        <taxon>Proctotrupomorpha</taxon>
        <taxon>Chalcidoidea</taxon>
        <taxon>Aphelinidae</taxon>
        <taxon>Aphelininae</taxon>
        <taxon>Eretmocerus</taxon>
    </lineage>
</organism>
<keyword evidence="2" id="KW-1185">Reference proteome</keyword>
<dbReference type="Proteomes" id="UP001239111">
    <property type="component" value="Chromosome 1"/>
</dbReference>
<sequence>MEIIFPKFLFVILSCDFILMSCNGIVSHKIAGGRSLSSCIDGGRPKGYLKDPDLYMTTTDLIKKLGYSAEEHVVLTEDGYYLTIHRIPGKPGSTPVLAQHGILCSSFDWVFSGKNRSLALILSDNGYDVWLGNARGNTYSECHTTYTKSDYEFWNFSWHEMGVYDLPAVINYINQKTHKDLIYIGHSMGSTMSYVMAIERPDVAEKVKAIFSLAPVAHTHGKKGPMSWGAYIIQELENFGRTTRLGYVLAQDHSVKYGLQDLCTTSASRRKFCAFFIFAFFGFNSAQFNYEKLPLLLSHTPAGASMKVIIHFCQMMNSERFSRYDHGKKKNSRVYNSTNAPDYDLSKMKIPLGLFWAENDLVTSSKNVQRLYDEVPNKILKYEVDDEKFNHIDFMWAKDANKLVYSHLLAAMEPYR</sequence>
<reference evidence="1" key="1">
    <citation type="submission" date="2023-04" db="EMBL/GenBank/DDBJ databases">
        <title>A chromosome-level genome assembly of the parasitoid wasp Eretmocerus hayati.</title>
        <authorList>
            <person name="Zhong Y."/>
            <person name="Liu S."/>
            <person name="Liu Y."/>
        </authorList>
    </citation>
    <scope>NUCLEOTIDE SEQUENCE</scope>
    <source>
        <strain evidence="1">ZJU_SS_LIU_2023</strain>
    </source>
</reference>
<accession>A0ACC2PVE4</accession>